<dbReference type="eggNOG" id="COG1212">
    <property type="taxonomic scope" value="Bacteria"/>
</dbReference>
<comment type="pathway">
    <text evidence="5">Bacterial outer membrane biogenesis; lipopolysaccharide biosynthesis.</text>
</comment>
<comment type="similarity">
    <text evidence="5">Belongs to the KdsB family.</text>
</comment>
<comment type="catalytic activity">
    <reaction evidence="5">
        <text>3-deoxy-alpha-D-manno-oct-2-ulosonate + CTP = CMP-3-deoxy-beta-D-manno-octulosonate + diphosphate</text>
        <dbReference type="Rhea" id="RHEA:23448"/>
        <dbReference type="ChEBI" id="CHEBI:33019"/>
        <dbReference type="ChEBI" id="CHEBI:37563"/>
        <dbReference type="ChEBI" id="CHEBI:85986"/>
        <dbReference type="ChEBI" id="CHEBI:85987"/>
        <dbReference type="EC" id="2.7.7.38"/>
    </reaction>
</comment>
<dbReference type="FunFam" id="3.90.550.10:FF:000011">
    <property type="entry name" value="3-deoxy-manno-octulosonate cytidylyltransferase"/>
    <property type="match status" value="1"/>
</dbReference>
<dbReference type="GO" id="GO:0005829">
    <property type="term" value="C:cytosol"/>
    <property type="evidence" value="ECO:0007669"/>
    <property type="project" value="TreeGrafter"/>
</dbReference>
<keyword evidence="3 5" id="KW-0548">Nucleotidyltransferase</keyword>
<dbReference type="HOGENOM" id="CLU_065038_0_1_10"/>
<gene>
    <name evidence="5" type="primary">kdsB</name>
    <name evidence="6" type="ordered locus">Fleli_3959</name>
</gene>
<keyword evidence="4 5" id="KW-0448">Lipopolysaccharide biosynthesis</keyword>
<dbReference type="InterPro" id="IPR003329">
    <property type="entry name" value="Cytidylyl_trans"/>
</dbReference>
<dbReference type="UniPathway" id="UPA00030"/>
<dbReference type="GO" id="GO:0016020">
    <property type="term" value="C:membrane"/>
    <property type="evidence" value="ECO:0007669"/>
    <property type="project" value="UniProtKB-SubCell"/>
</dbReference>
<dbReference type="InterPro" id="IPR004528">
    <property type="entry name" value="KdsB"/>
</dbReference>
<keyword evidence="5" id="KW-0963">Cytoplasm</keyword>
<dbReference type="STRING" id="880071.Fleli_3959"/>
<dbReference type="GO" id="GO:0033468">
    <property type="term" value="P:CMP-keto-3-deoxy-D-manno-octulosonic acid biosynthetic process"/>
    <property type="evidence" value="ECO:0007669"/>
    <property type="project" value="UniProtKB-UniRule"/>
</dbReference>
<dbReference type="NCBIfam" id="NF003950">
    <property type="entry name" value="PRK05450.1-3"/>
    <property type="match status" value="1"/>
</dbReference>
<dbReference type="GO" id="GO:0008690">
    <property type="term" value="F:3-deoxy-manno-octulosonate cytidylyltransferase activity"/>
    <property type="evidence" value="ECO:0007669"/>
    <property type="project" value="UniProtKB-UniRule"/>
</dbReference>
<dbReference type="NCBIfam" id="TIGR00466">
    <property type="entry name" value="kdsB"/>
    <property type="match status" value="1"/>
</dbReference>
<dbReference type="KEGG" id="fli:Fleli_3959"/>
<evidence type="ECO:0000313" key="7">
    <source>
        <dbReference type="Proteomes" id="UP000006054"/>
    </source>
</evidence>
<dbReference type="RefSeq" id="WP_014799684.1">
    <property type="nucleotide sequence ID" value="NC_018018.1"/>
</dbReference>
<dbReference type="NCBIfam" id="NF009905">
    <property type="entry name" value="PRK13368.1"/>
    <property type="match status" value="1"/>
</dbReference>
<dbReference type="InterPro" id="IPR029044">
    <property type="entry name" value="Nucleotide-diphossugar_trans"/>
</dbReference>
<dbReference type="PANTHER" id="PTHR42866:SF2">
    <property type="entry name" value="3-DEOXY-MANNO-OCTULOSONATE CYTIDYLYLTRANSFERASE, MITOCHONDRIAL"/>
    <property type="match status" value="1"/>
</dbReference>
<sequence length="248" mass="28289">MKIIAIIPARYASSRFPAKVLADINGKPMIERVFNQAKKAAKLSDVFIATDNQIVFDKVKEFTQNVLMTSDSHISGTDRIAEAALILEKKNIEFDFIINIQGDEPFIQPLQIDSLATILVENKNTQLATLVSKIKDSETLFDSNVVKAIFDTNHKAIYFSRNPIPFVRNTEKNNWLSEHTFYRHIGMYAYQKQVLQQITKLKPSTLELAESLEQLRWIENGFEIQIAITPFESIGIDTPEDLEKIVNK</sequence>
<protein>
    <recommendedName>
        <fullName evidence="5">3-deoxy-manno-octulosonate cytidylyltransferase</fullName>
        <ecNumber evidence="5">2.7.7.38</ecNumber>
    </recommendedName>
    <alternativeName>
        <fullName evidence="5">CMP-2-keto-3-deoxyoctulosonic acid synthase</fullName>
        <shortName evidence="5">CKS</shortName>
        <shortName evidence="5">CMP-KDO synthase</shortName>
    </alternativeName>
</protein>
<dbReference type="GO" id="GO:0009103">
    <property type="term" value="P:lipopolysaccharide biosynthetic process"/>
    <property type="evidence" value="ECO:0007669"/>
    <property type="project" value="UniProtKB-UniRule"/>
</dbReference>
<dbReference type="CDD" id="cd02517">
    <property type="entry name" value="CMP-KDO-Synthetase"/>
    <property type="match status" value="1"/>
</dbReference>
<keyword evidence="2 5" id="KW-0808">Transferase</keyword>
<dbReference type="OrthoDB" id="9815559at2"/>
<comment type="function">
    <text evidence="5">Activates KDO (a required 8-carbon sugar) for incorporation into bacterial lipopolysaccharide in Gram-negative bacteria.</text>
</comment>
<proteinExistence type="inferred from homology"/>
<evidence type="ECO:0000256" key="5">
    <source>
        <dbReference type="HAMAP-Rule" id="MF_00057"/>
    </source>
</evidence>
<dbReference type="Proteomes" id="UP000006054">
    <property type="component" value="Chromosome"/>
</dbReference>
<keyword evidence="7" id="KW-1185">Reference proteome</keyword>
<dbReference type="HAMAP" id="MF_00057">
    <property type="entry name" value="KdsB"/>
    <property type="match status" value="1"/>
</dbReference>
<reference evidence="7" key="1">
    <citation type="submission" date="2012-06" db="EMBL/GenBank/DDBJ databases">
        <title>The complete genome of Flexibacter litoralis DSM 6794.</title>
        <authorList>
            <person name="Lucas S."/>
            <person name="Copeland A."/>
            <person name="Lapidus A."/>
            <person name="Glavina del Rio T."/>
            <person name="Dalin E."/>
            <person name="Tice H."/>
            <person name="Bruce D."/>
            <person name="Goodwin L."/>
            <person name="Pitluck S."/>
            <person name="Peters L."/>
            <person name="Ovchinnikova G."/>
            <person name="Lu M."/>
            <person name="Kyrpides N."/>
            <person name="Mavromatis K."/>
            <person name="Ivanova N."/>
            <person name="Brettin T."/>
            <person name="Detter J.C."/>
            <person name="Han C."/>
            <person name="Larimer F."/>
            <person name="Land M."/>
            <person name="Hauser L."/>
            <person name="Markowitz V."/>
            <person name="Cheng J.-F."/>
            <person name="Hugenholtz P."/>
            <person name="Woyke T."/>
            <person name="Wu D."/>
            <person name="Spring S."/>
            <person name="Lang E."/>
            <person name="Kopitz M."/>
            <person name="Brambilla E."/>
            <person name="Klenk H.-P."/>
            <person name="Eisen J.A."/>
        </authorList>
    </citation>
    <scope>NUCLEOTIDE SEQUENCE [LARGE SCALE GENOMIC DNA]</scope>
    <source>
        <strain evidence="7">ATCC 23117 / DSM 6794 / NBRC 15988 / NCIMB 1366 / Sio-4</strain>
    </source>
</reference>
<dbReference type="UniPathway" id="UPA00358">
    <property type="reaction ID" value="UER00476"/>
</dbReference>
<dbReference type="SUPFAM" id="SSF53448">
    <property type="entry name" value="Nucleotide-diphospho-sugar transferases"/>
    <property type="match status" value="1"/>
</dbReference>
<name>I4AQM6_BERLS</name>
<accession>I4AQM6</accession>
<organism evidence="6 7">
    <name type="scientific">Bernardetia litoralis (strain ATCC 23117 / DSM 6794 / NBRC 15988 / NCIMB 1366 / Fx l1 / Sio-4)</name>
    <name type="common">Flexibacter litoralis</name>
    <dbReference type="NCBI Taxonomy" id="880071"/>
    <lineage>
        <taxon>Bacteria</taxon>
        <taxon>Pseudomonadati</taxon>
        <taxon>Bacteroidota</taxon>
        <taxon>Cytophagia</taxon>
        <taxon>Cytophagales</taxon>
        <taxon>Bernardetiaceae</taxon>
        <taxon>Bernardetia</taxon>
    </lineage>
</organism>
<dbReference type="Gene3D" id="3.90.550.10">
    <property type="entry name" value="Spore Coat Polysaccharide Biosynthesis Protein SpsA, Chain A"/>
    <property type="match status" value="1"/>
</dbReference>
<evidence type="ECO:0000256" key="1">
    <source>
        <dbReference type="ARBA" id="ARBA00004370"/>
    </source>
</evidence>
<comment type="pathway">
    <text evidence="5">Nucleotide-sugar biosynthesis; CMP-3-deoxy-D-manno-octulosonate biosynthesis; CMP-3-deoxy-D-manno-octulosonate from 3-deoxy-D-manno-octulosonate and CTP: step 1/1.</text>
</comment>
<dbReference type="EMBL" id="CP003345">
    <property type="protein sequence ID" value="AFM06261.1"/>
    <property type="molecule type" value="Genomic_DNA"/>
</dbReference>
<dbReference type="Pfam" id="PF02348">
    <property type="entry name" value="CTP_transf_3"/>
    <property type="match status" value="1"/>
</dbReference>
<evidence type="ECO:0000313" key="6">
    <source>
        <dbReference type="EMBL" id="AFM06261.1"/>
    </source>
</evidence>
<dbReference type="EC" id="2.7.7.38" evidence="5"/>
<dbReference type="AlphaFoldDB" id="I4AQM6"/>
<evidence type="ECO:0000256" key="2">
    <source>
        <dbReference type="ARBA" id="ARBA00022679"/>
    </source>
</evidence>
<evidence type="ECO:0000256" key="3">
    <source>
        <dbReference type="ARBA" id="ARBA00022695"/>
    </source>
</evidence>
<comment type="subcellular location">
    <subcellularLocation>
        <location evidence="5">Cytoplasm</location>
    </subcellularLocation>
    <subcellularLocation>
        <location evidence="1">Membrane</location>
    </subcellularLocation>
</comment>
<evidence type="ECO:0000256" key="4">
    <source>
        <dbReference type="ARBA" id="ARBA00022985"/>
    </source>
</evidence>
<dbReference type="PATRIC" id="fig|880071.3.peg.3959"/>
<dbReference type="PANTHER" id="PTHR42866">
    <property type="entry name" value="3-DEOXY-MANNO-OCTULOSONATE CYTIDYLYLTRANSFERASE"/>
    <property type="match status" value="1"/>
</dbReference>
<dbReference type="NCBIfam" id="NF003952">
    <property type="entry name" value="PRK05450.1-5"/>
    <property type="match status" value="1"/>
</dbReference>